<dbReference type="AlphaFoldDB" id="A0A8X6NGK7"/>
<evidence type="ECO:0000256" key="1">
    <source>
        <dbReference type="SAM" id="MobiDB-lite"/>
    </source>
</evidence>
<keyword evidence="3" id="KW-1185">Reference proteome</keyword>
<comment type="caution">
    <text evidence="2">The sequence shown here is derived from an EMBL/GenBank/DDBJ whole genome shotgun (WGS) entry which is preliminary data.</text>
</comment>
<evidence type="ECO:0000313" key="3">
    <source>
        <dbReference type="Proteomes" id="UP000887013"/>
    </source>
</evidence>
<gene>
    <name evidence="2" type="ORF">NPIL_539281</name>
</gene>
<proteinExistence type="predicted"/>
<feature type="region of interest" description="Disordered" evidence="1">
    <location>
        <begin position="1"/>
        <end position="56"/>
    </location>
</feature>
<accession>A0A8X6NGK7</accession>
<name>A0A8X6NGK7_NEPPI</name>
<dbReference type="Proteomes" id="UP000887013">
    <property type="component" value="Unassembled WGS sequence"/>
</dbReference>
<evidence type="ECO:0000313" key="2">
    <source>
        <dbReference type="EMBL" id="GFT13838.1"/>
    </source>
</evidence>
<organism evidence="2 3">
    <name type="scientific">Nephila pilipes</name>
    <name type="common">Giant wood spider</name>
    <name type="synonym">Nephila maculata</name>
    <dbReference type="NCBI Taxonomy" id="299642"/>
    <lineage>
        <taxon>Eukaryota</taxon>
        <taxon>Metazoa</taxon>
        <taxon>Ecdysozoa</taxon>
        <taxon>Arthropoda</taxon>
        <taxon>Chelicerata</taxon>
        <taxon>Arachnida</taxon>
        <taxon>Araneae</taxon>
        <taxon>Araneomorphae</taxon>
        <taxon>Entelegynae</taxon>
        <taxon>Araneoidea</taxon>
        <taxon>Nephilidae</taxon>
        <taxon>Nephila</taxon>
    </lineage>
</organism>
<protein>
    <submittedName>
        <fullName evidence="2">Uncharacterized protein</fullName>
    </submittedName>
</protein>
<feature type="compositionally biased region" description="Polar residues" evidence="1">
    <location>
        <begin position="36"/>
        <end position="45"/>
    </location>
</feature>
<feature type="compositionally biased region" description="Basic and acidic residues" evidence="1">
    <location>
        <begin position="1"/>
        <end position="11"/>
    </location>
</feature>
<dbReference type="OrthoDB" id="10288798at2759"/>
<sequence>MGAGDSCERIRRFPGKRIGKTESGGRPSPKRERQVRQLTPRSGTKQLDGHISKLSTRKERGEFRKDRSLFFPVKYQKRKSEIQLRPFLYKLF</sequence>
<dbReference type="EMBL" id="BMAW01104349">
    <property type="protein sequence ID" value="GFT13838.1"/>
    <property type="molecule type" value="Genomic_DNA"/>
</dbReference>
<reference evidence="2" key="1">
    <citation type="submission" date="2020-08" db="EMBL/GenBank/DDBJ databases">
        <title>Multicomponent nature underlies the extraordinary mechanical properties of spider dragline silk.</title>
        <authorList>
            <person name="Kono N."/>
            <person name="Nakamura H."/>
            <person name="Mori M."/>
            <person name="Yoshida Y."/>
            <person name="Ohtoshi R."/>
            <person name="Malay A.D."/>
            <person name="Moran D.A.P."/>
            <person name="Tomita M."/>
            <person name="Numata K."/>
            <person name="Arakawa K."/>
        </authorList>
    </citation>
    <scope>NUCLEOTIDE SEQUENCE</scope>
</reference>
<feature type="compositionally biased region" description="Basic and acidic residues" evidence="1">
    <location>
        <begin position="47"/>
        <end position="56"/>
    </location>
</feature>